<dbReference type="InterPro" id="IPR014710">
    <property type="entry name" value="RmlC-like_jellyroll"/>
</dbReference>
<evidence type="ECO:0000313" key="5">
    <source>
        <dbReference type="EMBL" id="MDC8831891.1"/>
    </source>
</evidence>
<dbReference type="SUPFAM" id="SSF46689">
    <property type="entry name" value="Homeodomain-like"/>
    <property type="match status" value="1"/>
</dbReference>
<evidence type="ECO:0000256" key="1">
    <source>
        <dbReference type="ARBA" id="ARBA00023015"/>
    </source>
</evidence>
<evidence type="ECO:0000259" key="4">
    <source>
        <dbReference type="PROSITE" id="PS01124"/>
    </source>
</evidence>
<dbReference type="Gene3D" id="1.10.10.60">
    <property type="entry name" value="Homeodomain-like"/>
    <property type="match status" value="1"/>
</dbReference>
<dbReference type="InterPro" id="IPR009057">
    <property type="entry name" value="Homeodomain-like_sf"/>
</dbReference>
<keyword evidence="3" id="KW-0804">Transcription</keyword>
<comment type="caution">
    <text evidence="5">The sequence shown here is derived from an EMBL/GenBank/DDBJ whole genome shotgun (WGS) entry which is preliminary data.</text>
</comment>
<dbReference type="SUPFAM" id="SSF51182">
    <property type="entry name" value="RmlC-like cupins"/>
    <property type="match status" value="1"/>
</dbReference>
<dbReference type="PANTHER" id="PTHR43280">
    <property type="entry name" value="ARAC-FAMILY TRANSCRIPTIONAL REGULATOR"/>
    <property type="match status" value="1"/>
</dbReference>
<dbReference type="InterPro" id="IPR018060">
    <property type="entry name" value="HTH_AraC"/>
</dbReference>
<name>A0ABT5L693_9ALTE</name>
<feature type="domain" description="HTH araC/xylS-type" evidence="4">
    <location>
        <begin position="196"/>
        <end position="294"/>
    </location>
</feature>
<dbReference type="CDD" id="cd06999">
    <property type="entry name" value="cupin_HpaA-like_N"/>
    <property type="match status" value="1"/>
</dbReference>
<gene>
    <name evidence="5" type="ORF">OIK42_14125</name>
</gene>
<dbReference type="InterPro" id="IPR047264">
    <property type="entry name" value="Cupin_HpaA-like_N"/>
</dbReference>
<dbReference type="Gene3D" id="2.60.120.10">
    <property type="entry name" value="Jelly Rolls"/>
    <property type="match status" value="1"/>
</dbReference>
<keyword evidence="2" id="KW-0238">DNA-binding</keyword>
<keyword evidence="1" id="KW-0805">Transcription regulation</keyword>
<evidence type="ECO:0000256" key="3">
    <source>
        <dbReference type="ARBA" id="ARBA00023163"/>
    </source>
</evidence>
<dbReference type="PANTHER" id="PTHR43280:SF32">
    <property type="entry name" value="TRANSCRIPTIONAL REGULATORY PROTEIN"/>
    <property type="match status" value="1"/>
</dbReference>
<organism evidence="5 6">
    <name type="scientific">Alteromonas gilva</name>
    <dbReference type="NCBI Taxonomy" id="2987522"/>
    <lineage>
        <taxon>Bacteria</taxon>
        <taxon>Pseudomonadati</taxon>
        <taxon>Pseudomonadota</taxon>
        <taxon>Gammaproteobacteria</taxon>
        <taxon>Alteromonadales</taxon>
        <taxon>Alteromonadaceae</taxon>
        <taxon>Alteromonas/Salinimonas group</taxon>
        <taxon>Alteromonas</taxon>
    </lineage>
</organism>
<dbReference type="Pfam" id="PF12833">
    <property type="entry name" value="HTH_18"/>
    <property type="match status" value="1"/>
</dbReference>
<proteinExistence type="predicted"/>
<dbReference type="Proteomes" id="UP001218788">
    <property type="component" value="Unassembled WGS sequence"/>
</dbReference>
<dbReference type="RefSeq" id="WP_273641672.1">
    <property type="nucleotide sequence ID" value="NZ_JAQQXP010000002.1"/>
</dbReference>
<keyword evidence="6" id="KW-1185">Reference proteome</keyword>
<evidence type="ECO:0000313" key="6">
    <source>
        <dbReference type="Proteomes" id="UP001218788"/>
    </source>
</evidence>
<dbReference type="SMART" id="SM00342">
    <property type="entry name" value="HTH_ARAC"/>
    <property type="match status" value="1"/>
</dbReference>
<dbReference type="PROSITE" id="PS01124">
    <property type="entry name" value="HTH_ARAC_FAMILY_2"/>
    <property type="match status" value="1"/>
</dbReference>
<accession>A0ABT5L693</accession>
<sequence length="298" mass="34149">MQSSGAEDKVIPFYDLYGEAFIRQQPNLVYVEDIAYRSRGLGWEIAPHRHNRLSQVVVVFNSQWSVELDDKQYHLAGNWLVIIPAGVVHGFHFTPDTQGFVLSINEALLSLGDNNLANPLTELVWQAQTVEFKDPQQIQQFCTYINLLKHELSADELAQNVAVTHLLQMILLTILRQQRLHAMTLSQVSHESDILLNFRKLIEQHYCQHLAVKDYAHKLHISVSKLNRLCQTLLNNSPKAIIHQRLVIEAKRRLIYTKQSAEEIADVLGFSDPAYFSRFFKKMVGCTAGAFRQQGQMN</sequence>
<reference evidence="5 6" key="1">
    <citation type="submission" date="2022-10" db="EMBL/GenBank/DDBJ databases">
        <title>Alteromonas sp. chi3 Genome sequencing.</title>
        <authorList>
            <person name="Park S."/>
        </authorList>
    </citation>
    <scope>NUCLEOTIDE SEQUENCE [LARGE SCALE GENOMIC DNA]</scope>
    <source>
        <strain evidence="6">chi3</strain>
    </source>
</reference>
<dbReference type="EMBL" id="JAQQXP010000002">
    <property type="protein sequence ID" value="MDC8831891.1"/>
    <property type="molecule type" value="Genomic_DNA"/>
</dbReference>
<evidence type="ECO:0000256" key="2">
    <source>
        <dbReference type="ARBA" id="ARBA00023125"/>
    </source>
</evidence>
<dbReference type="InterPro" id="IPR011051">
    <property type="entry name" value="RmlC_Cupin_sf"/>
</dbReference>
<protein>
    <submittedName>
        <fullName evidence="5">Helix-turn-helix domain-containing protein</fullName>
    </submittedName>
</protein>